<dbReference type="NCBIfam" id="NF006055">
    <property type="entry name" value="PRK08203.1"/>
    <property type="match status" value="1"/>
</dbReference>
<dbReference type="Gene3D" id="2.30.40.10">
    <property type="entry name" value="Urease, subunit C, domain 1"/>
    <property type="match status" value="1"/>
</dbReference>
<sequence>MSHLIIKQAMTVVTCDDQDTLYENTDIEIKDGVITAMGDIVPPEGAQVIDARSCIVYPGLINTHHHLYQTFSRNLPQVQKMALFDWLVTLYEIWKYLDDGVIYHSSMTGMGELMKNGCTTCFDHHYVFPQGKSDGLLEAQFEAAKDLGIRMFASRGSMSLSKKDGGLPPDSVVQGVDAILKDSQAAVERFHDPSPFSMQQIALAPCSPFSVTEDLLRESAKLARALGVRLHTHLCETMDEERFVANRCGMRPLEYMESLGWIGEDVWVAHGIHFNDGELKHLAETRTGIAHCPISNMKLSSGVCRIPEMLKLGVPVGLAVDGSASNDGSNLLEEIRVAYLLHRLTSGSAAPTGYDLLKMATRGSAQVLGRKDIGSLEVGKAGDLFLVDTRRLELVGTHLDPKSLLGTVGLKGPVDYTVVNGQVTVKNGRLVTVDEERARQQADASVRAYLAKA</sequence>
<dbReference type="Gene3D" id="3.20.20.140">
    <property type="entry name" value="Metal-dependent hydrolases"/>
    <property type="match status" value="1"/>
</dbReference>
<dbReference type="OrthoDB" id="9807210at2"/>
<proteinExistence type="predicted"/>
<dbReference type="GO" id="GO:0019239">
    <property type="term" value="F:deaminase activity"/>
    <property type="evidence" value="ECO:0007669"/>
    <property type="project" value="UniProtKB-ARBA"/>
</dbReference>
<evidence type="ECO:0000313" key="5">
    <source>
        <dbReference type="EMBL" id="SDY39191.1"/>
    </source>
</evidence>
<dbReference type="Pfam" id="PF01979">
    <property type="entry name" value="Amidohydro_1"/>
    <property type="match status" value="1"/>
</dbReference>
<dbReference type="RefSeq" id="WP_090247047.1">
    <property type="nucleotide sequence ID" value="NZ_FNOU01000030.1"/>
</dbReference>
<reference evidence="6" key="1">
    <citation type="submission" date="2016-10" db="EMBL/GenBank/DDBJ databases">
        <authorList>
            <person name="Varghese N."/>
            <person name="Submissions S."/>
        </authorList>
    </citation>
    <scope>NUCLEOTIDE SEQUENCE [LARGE SCALE GENOMIC DNA]</scope>
    <source>
        <strain evidence="6">VPI 5359</strain>
    </source>
</reference>
<dbReference type="InterPro" id="IPR050287">
    <property type="entry name" value="MTA/SAH_deaminase"/>
</dbReference>
<gene>
    <name evidence="5" type="ORF">SAMN04488579_13012</name>
</gene>
<keyword evidence="1" id="KW-0479">Metal-binding</keyword>
<keyword evidence="2" id="KW-0378">Hydrolase</keyword>
<name>A0A1H3JGY9_EUBBA</name>
<dbReference type="SUPFAM" id="SSF51338">
    <property type="entry name" value="Composite domain of metallo-dependent hydrolases"/>
    <property type="match status" value="2"/>
</dbReference>
<dbReference type="SUPFAM" id="SSF51556">
    <property type="entry name" value="Metallo-dependent hydrolases"/>
    <property type="match status" value="1"/>
</dbReference>
<dbReference type="PANTHER" id="PTHR43794:SF11">
    <property type="entry name" value="AMIDOHYDROLASE-RELATED DOMAIN-CONTAINING PROTEIN"/>
    <property type="match status" value="1"/>
</dbReference>
<organism evidence="5 6">
    <name type="scientific">Eubacterium barkeri</name>
    <name type="common">Clostridium barkeri</name>
    <dbReference type="NCBI Taxonomy" id="1528"/>
    <lineage>
        <taxon>Bacteria</taxon>
        <taxon>Bacillati</taxon>
        <taxon>Bacillota</taxon>
        <taxon>Clostridia</taxon>
        <taxon>Eubacteriales</taxon>
        <taxon>Eubacteriaceae</taxon>
        <taxon>Eubacterium</taxon>
    </lineage>
</organism>
<evidence type="ECO:0000256" key="2">
    <source>
        <dbReference type="ARBA" id="ARBA00022801"/>
    </source>
</evidence>
<keyword evidence="6" id="KW-1185">Reference proteome</keyword>
<protein>
    <submittedName>
        <fullName evidence="5">Cytosine/adenosine deaminase</fullName>
    </submittedName>
</protein>
<dbReference type="InterPro" id="IPR011059">
    <property type="entry name" value="Metal-dep_hydrolase_composite"/>
</dbReference>
<evidence type="ECO:0000313" key="6">
    <source>
        <dbReference type="Proteomes" id="UP000199652"/>
    </source>
</evidence>
<accession>A0A1H3JGY9</accession>
<keyword evidence="3" id="KW-0862">Zinc</keyword>
<dbReference type="InterPro" id="IPR006680">
    <property type="entry name" value="Amidohydro-rel"/>
</dbReference>
<dbReference type="CDD" id="cd01298">
    <property type="entry name" value="ATZ_TRZ_like"/>
    <property type="match status" value="1"/>
</dbReference>
<evidence type="ECO:0000256" key="1">
    <source>
        <dbReference type="ARBA" id="ARBA00022723"/>
    </source>
</evidence>
<dbReference type="STRING" id="1528.SAMN04488579_13012"/>
<dbReference type="EMBL" id="FNOU01000030">
    <property type="protein sequence ID" value="SDY39191.1"/>
    <property type="molecule type" value="Genomic_DNA"/>
</dbReference>
<dbReference type="PANTHER" id="PTHR43794">
    <property type="entry name" value="AMINOHYDROLASE SSNA-RELATED"/>
    <property type="match status" value="1"/>
</dbReference>
<evidence type="ECO:0000256" key="3">
    <source>
        <dbReference type="ARBA" id="ARBA00022833"/>
    </source>
</evidence>
<dbReference type="FunFam" id="3.20.20.140:FF:000014">
    <property type="entry name" value="5-methylthioadenosine/S-adenosylhomocysteine deaminase"/>
    <property type="match status" value="1"/>
</dbReference>
<dbReference type="InterPro" id="IPR032466">
    <property type="entry name" value="Metal_Hydrolase"/>
</dbReference>
<feature type="domain" description="Amidohydrolase-related" evidence="4">
    <location>
        <begin position="55"/>
        <end position="423"/>
    </location>
</feature>
<dbReference type="GO" id="GO:0016814">
    <property type="term" value="F:hydrolase activity, acting on carbon-nitrogen (but not peptide) bonds, in cyclic amidines"/>
    <property type="evidence" value="ECO:0007669"/>
    <property type="project" value="UniProtKB-ARBA"/>
</dbReference>
<evidence type="ECO:0000259" key="4">
    <source>
        <dbReference type="Pfam" id="PF01979"/>
    </source>
</evidence>
<dbReference type="Proteomes" id="UP000199652">
    <property type="component" value="Unassembled WGS sequence"/>
</dbReference>
<dbReference type="AlphaFoldDB" id="A0A1H3JGY9"/>
<dbReference type="GO" id="GO:0046872">
    <property type="term" value="F:metal ion binding"/>
    <property type="evidence" value="ECO:0007669"/>
    <property type="project" value="UniProtKB-KW"/>
</dbReference>